<comment type="caution">
    <text evidence="1">The sequence shown here is derived from an EMBL/GenBank/DDBJ whole genome shotgun (WGS) entry which is preliminary data.</text>
</comment>
<evidence type="ECO:0000313" key="2">
    <source>
        <dbReference type="Proteomes" id="UP000054783"/>
    </source>
</evidence>
<sequence length="84" mass="9343">MTSLTYRPTCISFRRKMLDNCCLLRNLLLIPIIAENPILNMYEEAVARVPSYPLIPAVSTRQAVGDGKMREGLPGSFLHAHLSG</sequence>
<organism evidence="1 2">
    <name type="scientific">Trichinella patagoniensis</name>
    <dbReference type="NCBI Taxonomy" id="990121"/>
    <lineage>
        <taxon>Eukaryota</taxon>
        <taxon>Metazoa</taxon>
        <taxon>Ecdysozoa</taxon>
        <taxon>Nematoda</taxon>
        <taxon>Enoplea</taxon>
        <taxon>Dorylaimia</taxon>
        <taxon>Trichinellida</taxon>
        <taxon>Trichinellidae</taxon>
        <taxon>Trichinella</taxon>
    </lineage>
</organism>
<reference evidence="1 2" key="1">
    <citation type="submission" date="2015-01" db="EMBL/GenBank/DDBJ databases">
        <title>Evolution of Trichinella species and genotypes.</title>
        <authorList>
            <person name="Korhonen P.K."/>
            <person name="Edoardo P."/>
            <person name="Giuseppe L.R."/>
            <person name="Gasser R.B."/>
        </authorList>
    </citation>
    <scope>NUCLEOTIDE SEQUENCE [LARGE SCALE GENOMIC DNA]</scope>
    <source>
        <strain evidence="1">ISS2496</strain>
    </source>
</reference>
<accession>A0A0V0ZPY5</accession>
<dbReference type="AlphaFoldDB" id="A0A0V0ZPY5"/>
<name>A0A0V0ZPY5_9BILA</name>
<gene>
    <name evidence="1" type="ORF">T12_5017</name>
</gene>
<evidence type="ECO:0000313" key="1">
    <source>
        <dbReference type="EMBL" id="KRY14270.1"/>
    </source>
</evidence>
<proteinExistence type="predicted"/>
<dbReference type="EMBL" id="JYDQ01000120">
    <property type="protein sequence ID" value="KRY14270.1"/>
    <property type="molecule type" value="Genomic_DNA"/>
</dbReference>
<keyword evidence="2" id="KW-1185">Reference proteome</keyword>
<dbReference type="Proteomes" id="UP000054783">
    <property type="component" value="Unassembled WGS sequence"/>
</dbReference>
<protein>
    <submittedName>
        <fullName evidence="1">Uncharacterized protein</fullName>
    </submittedName>
</protein>